<evidence type="ECO:0000313" key="1">
    <source>
        <dbReference type="EMBL" id="CAG8677478.1"/>
    </source>
</evidence>
<reference evidence="1 2" key="1">
    <citation type="submission" date="2021-06" db="EMBL/GenBank/DDBJ databases">
        <authorList>
            <person name="Kallberg Y."/>
            <person name="Tangrot J."/>
            <person name="Rosling A."/>
        </authorList>
    </citation>
    <scope>NUCLEOTIDE SEQUENCE [LARGE SCALE GENOMIC DNA]</scope>
    <source>
        <strain evidence="1 2">120-4 pot B 10/14</strain>
    </source>
</reference>
<name>A0ABN7UUB1_GIGMA</name>
<comment type="caution">
    <text evidence="1">The sequence shown here is derived from an EMBL/GenBank/DDBJ whole genome shotgun (WGS) entry which is preliminary data.</text>
</comment>
<keyword evidence="2" id="KW-1185">Reference proteome</keyword>
<feature type="non-terminal residue" evidence="1">
    <location>
        <position position="1"/>
    </location>
</feature>
<evidence type="ECO:0000313" key="2">
    <source>
        <dbReference type="Proteomes" id="UP000789901"/>
    </source>
</evidence>
<proteinExistence type="predicted"/>
<sequence>FPRKGEIQKYNQFSSLRTMLSLSMDNLKSSILKLGFVFAVVIKITNAANSPSSSNYYVSYLPGLPDNADLKMHAG</sequence>
<accession>A0ABN7UUB1</accession>
<organism evidence="1 2">
    <name type="scientific">Gigaspora margarita</name>
    <dbReference type="NCBI Taxonomy" id="4874"/>
    <lineage>
        <taxon>Eukaryota</taxon>
        <taxon>Fungi</taxon>
        <taxon>Fungi incertae sedis</taxon>
        <taxon>Mucoromycota</taxon>
        <taxon>Glomeromycotina</taxon>
        <taxon>Glomeromycetes</taxon>
        <taxon>Diversisporales</taxon>
        <taxon>Gigasporaceae</taxon>
        <taxon>Gigaspora</taxon>
    </lineage>
</organism>
<protein>
    <submittedName>
        <fullName evidence="1">31449_t:CDS:1</fullName>
    </submittedName>
</protein>
<dbReference type="EMBL" id="CAJVQB010006117">
    <property type="protein sequence ID" value="CAG8677478.1"/>
    <property type="molecule type" value="Genomic_DNA"/>
</dbReference>
<gene>
    <name evidence="1" type="ORF">GMARGA_LOCUS10770</name>
</gene>
<dbReference type="Proteomes" id="UP000789901">
    <property type="component" value="Unassembled WGS sequence"/>
</dbReference>